<name>A0A1E3BJN7_ASPCR</name>
<dbReference type="STRING" id="573508.A0A1E3BJN7"/>
<dbReference type="Proteomes" id="UP000094569">
    <property type="component" value="Unassembled WGS sequence"/>
</dbReference>
<sequence length="159" mass="17498">MLSSGQTSELFVSSGVLVQDRTGARYMIISSNSFPPGTTVYQPNIDGHRVGEVTAYVPNTGLALVKLDDGIEFTNELFQNTVIPGLPTRLTNLARGNAISANSDNLLDTPFTGYMEGQRGHLCEIRVPNDDPSGPSQRWIKCRWDYMEQGSHQYMVDGL</sequence>
<gene>
    <name evidence="1" type="ORF">SI65_04217</name>
</gene>
<dbReference type="VEuPathDB" id="FungiDB:SI65_04217"/>
<evidence type="ECO:0000313" key="1">
    <source>
        <dbReference type="EMBL" id="ODM21164.1"/>
    </source>
</evidence>
<evidence type="ECO:0000313" key="2">
    <source>
        <dbReference type="Proteomes" id="UP000094569"/>
    </source>
</evidence>
<organism evidence="1 2">
    <name type="scientific">Aspergillus cristatus</name>
    <name type="common">Chinese Fuzhuan brick tea-fermentation fungus</name>
    <name type="synonym">Eurotium cristatum</name>
    <dbReference type="NCBI Taxonomy" id="573508"/>
    <lineage>
        <taxon>Eukaryota</taxon>
        <taxon>Fungi</taxon>
        <taxon>Dikarya</taxon>
        <taxon>Ascomycota</taxon>
        <taxon>Pezizomycotina</taxon>
        <taxon>Eurotiomycetes</taxon>
        <taxon>Eurotiomycetidae</taxon>
        <taxon>Eurotiales</taxon>
        <taxon>Aspergillaceae</taxon>
        <taxon>Aspergillus</taxon>
        <taxon>Aspergillus subgen. Aspergillus</taxon>
    </lineage>
</organism>
<reference evidence="1 2" key="1">
    <citation type="journal article" date="2016" name="BMC Genomics">
        <title>Comparative genomic and transcriptomic analyses of the Fuzhuan brick tea-fermentation fungus Aspergillus cristatus.</title>
        <authorList>
            <person name="Ge Y."/>
            <person name="Wang Y."/>
            <person name="Liu Y."/>
            <person name="Tan Y."/>
            <person name="Ren X."/>
            <person name="Zhang X."/>
            <person name="Hyde K.D."/>
            <person name="Liu Y."/>
            <person name="Liu Z."/>
        </authorList>
    </citation>
    <scope>NUCLEOTIDE SEQUENCE [LARGE SCALE GENOMIC DNA]</scope>
    <source>
        <strain evidence="1 2">GZAAS20.1005</strain>
    </source>
</reference>
<dbReference type="OrthoDB" id="4414610at2759"/>
<accession>A0A1E3BJN7</accession>
<dbReference type="AlphaFoldDB" id="A0A1E3BJN7"/>
<keyword evidence="2" id="KW-1185">Reference proteome</keyword>
<proteinExistence type="predicted"/>
<comment type="caution">
    <text evidence="1">The sequence shown here is derived from an EMBL/GenBank/DDBJ whole genome shotgun (WGS) entry which is preliminary data.</text>
</comment>
<dbReference type="EMBL" id="JXNT01000003">
    <property type="protein sequence ID" value="ODM21164.1"/>
    <property type="molecule type" value="Genomic_DNA"/>
</dbReference>
<protein>
    <submittedName>
        <fullName evidence="1">Uncharacterized protein</fullName>
    </submittedName>
</protein>